<dbReference type="RefSeq" id="WP_369341623.1">
    <property type="nucleotide sequence ID" value="NZ_CP129675.1"/>
</dbReference>
<feature type="region of interest" description="Disordered" evidence="3">
    <location>
        <begin position="250"/>
        <end position="270"/>
    </location>
</feature>
<dbReference type="PANTHER" id="PTHR43038:SF3">
    <property type="entry name" value="ABC TRANSPORTER G FAMILY MEMBER 20 ISOFORM X1"/>
    <property type="match status" value="1"/>
</dbReference>
<dbReference type="Gene3D" id="3.40.50.300">
    <property type="entry name" value="P-loop containing nucleotide triphosphate hydrolases"/>
    <property type="match status" value="2"/>
</dbReference>
<dbReference type="PROSITE" id="PS50893">
    <property type="entry name" value="ABC_TRANSPORTER_2"/>
    <property type="match status" value="2"/>
</dbReference>
<reference evidence="7" key="1">
    <citation type="submission" date="2023-07" db="EMBL/GenBank/DDBJ databases">
        <title>Bifidobacterium aquikefiriaerophilum sp. nov. and Bifidobacterium eccum sp. nov., isolated from water kefir.</title>
        <authorList>
            <person name="Breselge S."/>
            <person name="Bellassi P."/>
            <person name="Barcenilla C."/>
            <person name="Alvarez-Ordonez A."/>
            <person name="Morelli L."/>
            <person name="Cotter P.D."/>
        </authorList>
    </citation>
    <scope>NUCLEOTIDE SEQUENCE</scope>
    <source>
        <strain evidence="7">WK012_4_13</strain>
        <strain evidence="6">WK013_4_14</strain>
        <strain evidence="5">WK048_4_13</strain>
    </source>
</reference>
<organism evidence="7">
    <name type="scientific">Bifidobacterium fermentum</name>
    <dbReference type="NCBI Taxonomy" id="3059035"/>
    <lineage>
        <taxon>Bacteria</taxon>
        <taxon>Bacillati</taxon>
        <taxon>Actinomycetota</taxon>
        <taxon>Actinomycetes</taxon>
        <taxon>Bifidobacteriales</taxon>
        <taxon>Bifidobacteriaceae</taxon>
        <taxon>Bifidobacterium</taxon>
    </lineage>
</organism>
<feature type="compositionally biased region" description="Basic and acidic residues" evidence="3">
    <location>
        <begin position="466"/>
        <end position="481"/>
    </location>
</feature>
<dbReference type="EMBL" id="CP129683">
    <property type="protein sequence ID" value="XDS50658.1"/>
    <property type="molecule type" value="Genomic_DNA"/>
</dbReference>
<dbReference type="AlphaFoldDB" id="A0AB39UP38"/>
<feature type="domain" description="ABC transporter" evidence="4">
    <location>
        <begin position="341"/>
        <end position="605"/>
    </location>
</feature>
<dbReference type="EMBL" id="CP129675">
    <property type="protein sequence ID" value="XDS45777.1"/>
    <property type="molecule type" value="Genomic_DNA"/>
</dbReference>
<dbReference type="SUPFAM" id="SSF52540">
    <property type="entry name" value="P-loop containing nucleoside triphosphate hydrolases"/>
    <property type="match status" value="2"/>
</dbReference>
<dbReference type="InterPro" id="IPR027417">
    <property type="entry name" value="P-loop_NTPase"/>
</dbReference>
<evidence type="ECO:0000256" key="2">
    <source>
        <dbReference type="ARBA" id="ARBA00022840"/>
    </source>
</evidence>
<dbReference type="EMBL" id="CP129682">
    <property type="protein sequence ID" value="XDS49440.1"/>
    <property type="molecule type" value="Genomic_DNA"/>
</dbReference>
<evidence type="ECO:0000313" key="5">
    <source>
        <dbReference type="EMBL" id="XDS45777.1"/>
    </source>
</evidence>
<evidence type="ECO:0000259" key="4">
    <source>
        <dbReference type="PROSITE" id="PS50893"/>
    </source>
</evidence>
<dbReference type="InterPro" id="IPR003439">
    <property type="entry name" value="ABC_transporter-like_ATP-bd"/>
</dbReference>
<evidence type="ECO:0000313" key="6">
    <source>
        <dbReference type="EMBL" id="XDS49440.1"/>
    </source>
</evidence>
<keyword evidence="1" id="KW-0547">Nucleotide-binding</keyword>
<dbReference type="GO" id="GO:0016887">
    <property type="term" value="F:ATP hydrolysis activity"/>
    <property type="evidence" value="ECO:0007669"/>
    <property type="project" value="InterPro"/>
</dbReference>
<dbReference type="SMART" id="SM00382">
    <property type="entry name" value="AAA"/>
    <property type="match status" value="2"/>
</dbReference>
<protein>
    <submittedName>
        <fullName evidence="7">ATP-binding cassette domain-containing protein</fullName>
    </submittedName>
</protein>
<dbReference type="PANTHER" id="PTHR43038">
    <property type="entry name" value="ATP-BINDING CASSETTE, SUB-FAMILY H, MEMBER 1"/>
    <property type="match status" value="1"/>
</dbReference>
<keyword evidence="2 7" id="KW-0067">ATP-binding</keyword>
<dbReference type="Pfam" id="PF00005">
    <property type="entry name" value="ABC_tran"/>
    <property type="match status" value="2"/>
</dbReference>
<feature type="region of interest" description="Disordered" evidence="3">
    <location>
        <begin position="466"/>
        <end position="488"/>
    </location>
</feature>
<evidence type="ECO:0000256" key="1">
    <source>
        <dbReference type="ARBA" id="ARBA00022741"/>
    </source>
</evidence>
<feature type="domain" description="ABC transporter" evidence="4">
    <location>
        <begin position="3"/>
        <end position="223"/>
    </location>
</feature>
<evidence type="ECO:0000256" key="3">
    <source>
        <dbReference type="SAM" id="MobiDB-lite"/>
    </source>
</evidence>
<dbReference type="InterPro" id="IPR003593">
    <property type="entry name" value="AAA+_ATPase"/>
</dbReference>
<evidence type="ECO:0000313" key="7">
    <source>
        <dbReference type="EMBL" id="XDS50658.1"/>
    </source>
</evidence>
<dbReference type="KEGG" id="bfk:QN062_00080"/>
<gene>
    <name evidence="7" type="ORF">QN062_00080</name>
    <name evidence="6" type="ORF">QN216_04085</name>
    <name evidence="5" type="ORF">QN217_06360</name>
</gene>
<accession>A0AB39UP38</accession>
<name>A0AB39UP38_9BIFI</name>
<sequence>MNVIMDHVSVNYGSVKALSEFSASFKSGEVTVIVGGDGAGKSTLLRLLAGEITMGSGSVVGLPDSCGIGYQSADSGTWADLSVLGNMNFVGKIFGMDMRQRQRRIDYLLERANLQDARHRSARDLSGGMRQKLGCIMASLHEPDLLLLDEPTTGVDPISREELWHLIDDEAKLGRTVVVATTYVDEAMRGSSMILLNHGRSLAQGNPADVMAQVPGRLFCRPVRAGVKAAVKVDVQAPAQGAVQGAVQSAVQDSTGQTSPESSEPAKAMQTWRRGNTQFVWVPAENPIYPEGCQPARMDIENACIILLKSTGSGSDRFSLEPTKDARVRVSGTGAMRTELVRANSITKRFGRHAALSDVSIDVNAGEIVGLIGSNGAGKTTLMRVLLGLEVPDEGTATLFGEGPSLQSREGIGYVPQGLGLYPTLDAEQNLIFAHSIYSRVSELLPRGAVKRHGFRREGAIRRLGDRSHAVHEKRHDDSSARDPSPSAYGKALEFARSLGKTPVQRLALGTRRMLAYAIATAHDPELLILDEPTSGVDPVARMELWNQLHGSADNGAGVLITTHYMSEAVQCDRCVLLSQGKVVASGTVDDMIKDHENPYISSLFKNRT</sequence>
<dbReference type="GO" id="GO:0005524">
    <property type="term" value="F:ATP binding"/>
    <property type="evidence" value="ECO:0007669"/>
    <property type="project" value="UniProtKB-KW"/>
</dbReference>
<proteinExistence type="predicted"/>
<dbReference type="CDD" id="cd03230">
    <property type="entry name" value="ABC_DR_subfamily_A"/>
    <property type="match status" value="2"/>
</dbReference>